<dbReference type="InterPro" id="IPR027244">
    <property type="entry name" value="IML1"/>
</dbReference>
<gene>
    <name evidence="3" type="ORF">ACHAWO_012461</name>
</gene>
<feature type="region of interest" description="Disordered" evidence="1">
    <location>
        <begin position="1280"/>
        <end position="1312"/>
    </location>
</feature>
<feature type="compositionally biased region" description="Low complexity" evidence="1">
    <location>
        <begin position="602"/>
        <end position="616"/>
    </location>
</feature>
<feature type="region of interest" description="Disordered" evidence="1">
    <location>
        <begin position="1"/>
        <end position="23"/>
    </location>
</feature>
<reference evidence="3 4" key="1">
    <citation type="submission" date="2024-10" db="EMBL/GenBank/DDBJ databases">
        <title>Updated reference genomes for cyclostephanoid diatoms.</title>
        <authorList>
            <person name="Roberts W.R."/>
            <person name="Alverson A.J."/>
        </authorList>
    </citation>
    <scope>NUCLEOTIDE SEQUENCE [LARGE SCALE GENOMIC DNA]</scope>
    <source>
        <strain evidence="3 4">AJA010-31</strain>
    </source>
</reference>
<comment type="caution">
    <text evidence="3">The sequence shown here is derived from an EMBL/GenBank/DDBJ whole genome shotgun (WGS) entry which is preliminary data.</text>
</comment>
<dbReference type="Proteomes" id="UP001530400">
    <property type="component" value="Unassembled WGS sequence"/>
</dbReference>
<feature type="region of interest" description="Disordered" evidence="1">
    <location>
        <begin position="1485"/>
        <end position="1505"/>
    </location>
</feature>
<keyword evidence="4" id="KW-1185">Reference proteome</keyword>
<feature type="compositionally biased region" description="Polar residues" evidence="1">
    <location>
        <begin position="532"/>
        <end position="566"/>
    </location>
</feature>
<dbReference type="Pfam" id="PF12257">
    <property type="entry name" value="IML1"/>
    <property type="match status" value="1"/>
</dbReference>
<sequence length="2006" mass="224203">MSRKIRNDNAGSNSSTDRDIPLNLSNLSTTPTFSNVALHNLNVARDPMSPVIPSPPSHEKSSINQTPIYPTPATGNPMQSISTYNQPMLMSTFSFSRMASSMQSASMEAIQLPAMVEPINPNNISSNVAALPQPNYNTQLGLNSQQFVPPPMAAANNNVASLTNLQSNNTGSNRWGGMFRGPVVNSTSGLMDRRSDRGGPRLSQRPPISPNPNTAALQPPPNSTRMIRSRPTNASPRIKEDYDSIETYSVESPRETSSLHSTNIVDHPLSTGLLTLNVHEALAYDGVELALHPDVFLKNEDGLNNSTRQSNNTNNTGLRPGDLVEIRVWSLRPGVKVKTNDGTSNSSSAMKSSGGSNYHLRNPSLITLSSTSILSPGAIPVVKNSNYHSRNPSLVTLSSASILSPGIQGVNRGSGVYNTSLANTPQSSIAHGDNVVSIMNAPPLPSIIGGNPSPVARNTGTFLYNAKDRDTPELHGEFLLENPQSDTKATPGTSNLSSTASTSLVDSSLPLDSLPNVPLLSQKNKLSFSTIETDSVQGHSRDSSLVTSTSAMHSRENSLLSPNPSWLTAGGTGNTPSPKDESGAALPLSAAAPPTHPLVALSQQQSPHPSSSKKNNPPIPTSSVQRPPLPPPNDNYLSFLSEPGIDDKKQSLDLITEEISPERTRTSTNGSEDMQHKRSNSSVHPSGSNVAISSLLPKLSEDEGAGADDAEGDDSNTMDEIQKTHFLRASFVVPISEKSLTSIKSGARTQVSLLRRVADLYKVTAFCQVTVTQVGKREEARVRHSNAADFVTMTMKDQFVSRRDMYSFQKSFLNDWVYEGKRLTFDGIRTNVKIIRHGNHAIKSGIITEDTKITFRSRSARIIWLVQMSSEMWDFASPYEVGSNHKAHEPVCHTYFDKFVSFCRRLFGKWKKLDLTHNLTVIYFSRTYVSRQEADADDFMPSSSSPKCTSPIHADADGRYYEDQFKIIIENETRSDWESLIPIMKREFVNYPKGVKWDLSSGNERIPSSASHGNVLESINITLNLLHLHYVDRDLHRTGNSIVVITSGNGVFEIDKNLASITKQRMMDNGIGSDMLSLSLPPLHIAPFFLYKEKGASSEEELQGFDEWKVFFEIPHWLMRVNHHCMQMNLSFVCYDDEDEPMLYKQNSAADEGIAKKEEASPSQRWQVSNGLLTRPTDIWPGSKSLSKSGINSIKKSQHMISERDFHNILQACRPRNRGEHGSGLPKSLLTLIKKLTNELASPPSRSPTSPQRRKNHHSGSNYREWGAVNFESFDARIQDDAASQSSHSGSLASGGSNALAFQPSGRGHLQSATSLDTMARDDITTSDFASNEALIKQFMIEHDKTAFCRPITKHEIGRTDAASHSPMLPSIRTSGIEAALEHYEQPKRNEEGEVTEPPPLETKIVGIKDNSIIISERSLAVSPLGSLGIPYSFDSRRMRPSAVRLIVPEALPSGGLRSDSLLGSRRKSFSVLHDSLHVGSINSKTPKHAAKMSQTPSKKQLNRIDRQPCNQRRRRKQWVLNPFRQDDEDEVLAKRTHNRRRWSHVFPLGEEEFKRHAGPNWKSLCQPAILPITIDFHPTAQELQDKERFRVKQYSVTLPPMNETNYQSHRELLDELVSQRIIQDYQIVPRGIISSQRDATDKVLEQTLSMGHKIQQLSYNPTQDSVDVIQYYANFAENEIPQIYRYSLYSTLMQDYVHVAQTFTKYTSPYKWNEVDMLISGDAFTQILEGMRYPRISFVIIPDQFANQIEEQDYVSKFQRLVEYFIKLQPKDADKTKIEVHTTDDSKPKGSKEDKRFIVDLRKRNEEKYEWMEMVHDSNCDTRRTFRITIQWLVAVSEKINQQAQLLQRRCTQYGLKLVSVPHYSALRSCFLNPFIVPLTIPIKDKKVVDMLETALTEKFGFVFDGCHMSDPNELDDLDEFDFAINKWSIKKRKKFVPANQFIARNGTLFARFLRDQKNAAILIVYLNTRYVSGKDELRRIARRSFQDVQTFIATTRGTWTNHQV</sequence>
<feature type="compositionally biased region" description="Low complexity" evidence="1">
    <location>
        <begin position="493"/>
        <end position="510"/>
    </location>
</feature>
<organism evidence="3 4">
    <name type="scientific">Cyclotella atomus</name>
    <dbReference type="NCBI Taxonomy" id="382360"/>
    <lineage>
        <taxon>Eukaryota</taxon>
        <taxon>Sar</taxon>
        <taxon>Stramenopiles</taxon>
        <taxon>Ochrophyta</taxon>
        <taxon>Bacillariophyta</taxon>
        <taxon>Coscinodiscophyceae</taxon>
        <taxon>Thalassiosirophycidae</taxon>
        <taxon>Stephanodiscales</taxon>
        <taxon>Stephanodiscaceae</taxon>
        <taxon>Cyclotella</taxon>
    </lineage>
</organism>
<name>A0ABD3QVT0_9STRA</name>
<feature type="compositionally biased region" description="Polar residues" evidence="1">
    <location>
        <begin position="482"/>
        <end position="492"/>
    </location>
</feature>
<evidence type="ECO:0000259" key="2">
    <source>
        <dbReference type="Pfam" id="PF12257"/>
    </source>
</evidence>
<protein>
    <recommendedName>
        <fullName evidence="2">Vacuolar membrane-associated protein Iml1 N-terminal domain-containing protein</fullName>
    </recommendedName>
</protein>
<evidence type="ECO:0000313" key="3">
    <source>
        <dbReference type="EMBL" id="KAL3804445.1"/>
    </source>
</evidence>
<feature type="region of interest" description="Disordered" evidence="1">
    <location>
        <begin position="482"/>
        <end position="510"/>
    </location>
</feature>
<feature type="compositionally biased region" description="Low complexity" evidence="1">
    <location>
        <begin position="1282"/>
        <end position="1301"/>
    </location>
</feature>
<feature type="compositionally biased region" description="Polar residues" evidence="1">
    <location>
        <begin position="223"/>
        <end position="235"/>
    </location>
</feature>
<accession>A0ABD3QVT0</accession>
<feature type="compositionally biased region" description="Low complexity" evidence="1">
    <location>
        <begin position="1242"/>
        <end position="1251"/>
    </location>
</feature>
<dbReference type="PANTHER" id="PTHR13179">
    <property type="entry name" value="DEP DOMAIN CONTAINING PROTEIN 5"/>
    <property type="match status" value="1"/>
</dbReference>
<feature type="compositionally biased region" description="Polar residues" evidence="1">
    <location>
        <begin position="680"/>
        <end position="690"/>
    </location>
</feature>
<dbReference type="InterPro" id="IPR048255">
    <property type="entry name" value="IML1_N"/>
</dbReference>
<feature type="compositionally biased region" description="Low complexity" evidence="1">
    <location>
        <begin position="584"/>
        <end position="593"/>
    </location>
</feature>
<dbReference type="EMBL" id="JALLPJ020000040">
    <property type="protein sequence ID" value="KAL3804445.1"/>
    <property type="molecule type" value="Genomic_DNA"/>
</dbReference>
<evidence type="ECO:0000256" key="1">
    <source>
        <dbReference type="SAM" id="MobiDB-lite"/>
    </source>
</evidence>
<evidence type="ECO:0000313" key="4">
    <source>
        <dbReference type="Proteomes" id="UP001530400"/>
    </source>
</evidence>
<feature type="region of interest" description="Disordered" evidence="1">
    <location>
        <begin position="532"/>
        <end position="690"/>
    </location>
</feature>
<feature type="region of interest" description="Disordered" evidence="1">
    <location>
        <begin position="1240"/>
        <end position="1262"/>
    </location>
</feature>
<proteinExistence type="predicted"/>
<feature type="region of interest" description="Disordered" evidence="1">
    <location>
        <begin position="337"/>
        <end position="356"/>
    </location>
</feature>
<feature type="compositionally biased region" description="Low complexity" evidence="1">
    <location>
        <begin position="342"/>
        <end position="356"/>
    </location>
</feature>
<feature type="domain" description="Vacuolar membrane-associated protein Iml1 N-terminal" evidence="2">
    <location>
        <begin position="791"/>
        <end position="1091"/>
    </location>
</feature>
<feature type="region of interest" description="Disordered" evidence="1">
    <location>
        <begin position="166"/>
        <end position="238"/>
    </location>
</feature>
<dbReference type="PANTHER" id="PTHR13179:SF8">
    <property type="entry name" value="GATOR COMPLEX PROTEIN DEPDC5"/>
    <property type="match status" value="1"/>
</dbReference>